<sequence length="291" mass="33961">MHIQENDYSSSAVASSTKHLRSKKHNFVNESSFINLRSPSPIEFKLPQSSSRMQQLTSRSQSHAYCCANRSPLRQSISGHSSLMMVNRGQNMEEINRLRDEMVHMTDSLKQARRCKEDQQVQIGRQVNQLKGKIEGIRDRIEGDKENKIKQRVEQKYQGTPLNSQQQNTIKNYSSEKQPKSPQKKYIDNQLKEEEERIEKRIQNNAMQKADYEKDKKERDAKIMEMVRLRATHLDQEQPLPRVKSSNLYNTHAASTTQLARQLQTEWTARESVQQPQYIGFHSLFMGLNKQ</sequence>
<evidence type="ECO:0000256" key="1">
    <source>
        <dbReference type="SAM" id="MobiDB-lite"/>
    </source>
</evidence>
<comment type="caution">
    <text evidence="2">The sequence shown here is derived from an EMBL/GenBank/DDBJ whole genome shotgun (WGS) entry which is preliminary data.</text>
</comment>
<feature type="region of interest" description="Disordered" evidence="1">
    <location>
        <begin position="1"/>
        <end position="21"/>
    </location>
</feature>
<proteinExistence type="predicted"/>
<feature type="region of interest" description="Disordered" evidence="1">
    <location>
        <begin position="138"/>
        <end position="187"/>
    </location>
</feature>
<evidence type="ECO:0000313" key="2">
    <source>
        <dbReference type="EMBL" id="TNV71173.1"/>
    </source>
</evidence>
<dbReference type="Proteomes" id="UP000785679">
    <property type="component" value="Unassembled WGS sequence"/>
</dbReference>
<accession>A0A8J8NA91</accession>
<feature type="compositionally biased region" description="Polar residues" evidence="1">
    <location>
        <begin position="157"/>
        <end position="173"/>
    </location>
</feature>
<dbReference type="EMBL" id="RRYP01030400">
    <property type="protein sequence ID" value="TNV71173.1"/>
    <property type="molecule type" value="Genomic_DNA"/>
</dbReference>
<name>A0A8J8NA91_HALGN</name>
<gene>
    <name evidence="2" type="ORF">FGO68_gene17357</name>
</gene>
<dbReference type="AlphaFoldDB" id="A0A8J8NA91"/>
<protein>
    <submittedName>
        <fullName evidence="2">Uncharacterized protein</fullName>
    </submittedName>
</protein>
<feature type="compositionally biased region" description="Basic and acidic residues" evidence="1">
    <location>
        <begin position="138"/>
        <end position="155"/>
    </location>
</feature>
<evidence type="ECO:0000313" key="3">
    <source>
        <dbReference type="Proteomes" id="UP000785679"/>
    </source>
</evidence>
<organism evidence="2 3">
    <name type="scientific">Halteria grandinella</name>
    <dbReference type="NCBI Taxonomy" id="5974"/>
    <lineage>
        <taxon>Eukaryota</taxon>
        <taxon>Sar</taxon>
        <taxon>Alveolata</taxon>
        <taxon>Ciliophora</taxon>
        <taxon>Intramacronucleata</taxon>
        <taxon>Spirotrichea</taxon>
        <taxon>Stichotrichia</taxon>
        <taxon>Sporadotrichida</taxon>
        <taxon>Halteriidae</taxon>
        <taxon>Halteria</taxon>
    </lineage>
</organism>
<reference evidence="2" key="1">
    <citation type="submission" date="2019-06" db="EMBL/GenBank/DDBJ databases">
        <authorList>
            <person name="Zheng W."/>
        </authorList>
    </citation>
    <scope>NUCLEOTIDE SEQUENCE</scope>
    <source>
        <strain evidence="2">QDHG01</strain>
    </source>
</reference>
<keyword evidence="3" id="KW-1185">Reference proteome</keyword>
<feature type="compositionally biased region" description="Polar residues" evidence="1">
    <location>
        <begin position="1"/>
        <end position="17"/>
    </location>
</feature>